<keyword evidence="4" id="KW-0067">ATP-binding</keyword>
<comment type="similarity">
    <text evidence="6">Belongs to the FtsA/MreB family.</text>
</comment>
<evidence type="ECO:0000313" key="7">
    <source>
        <dbReference type="EMBL" id="VAW87815.1"/>
    </source>
</evidence>
<evidence type="ECO:0000256" key="1">
    <source>
        <dbReference type="ARBA" id="ARBA00004496"/>
    </source>
</evidence>
<keyword evidence="2" id="KW-0963">Cytoplasm</keyword>
<dbReference type="NCBIfam" id="NF010539">
    <property type="entry name" value="PRK13927.1"/>
    <property type="match status" value="1"/>
</dbReference>
<dbReference type="Pfam" id="PF06723">
    <property type="entry name" value="MreB_Mbl"/>
    <property type="match status" value="1"/>
</dbReference>
<evidence type="ECO:0000256" key="2">
    <source>
        <dbReference type="ARBA" id="ARBA00022490"/>
    </source>
</evidence>
<dbReference type="PANTHER" id="PTHR42749:SF1">
    <property type="entry name" value="CELL SHAPE-DETERMINING PROTEIN MREB"/>
    <property type="match status" value="1"/>
</dbReference>
<gene>
    <name evidence="7" type="ORF">MNBD_GAMMA18-450</name>
</gene>
<dbReference type="FunFam" id="3.30.420.40:FF:000014">
    <property type="entry name" value="Rod shape-determining protein MreB"/>
    <property type="match status" value="1"/>
</dbReference>
<dbReference type="InterPro" id="IPR056546">
    <property type="entry name" value="MreB_MamK-like"/>
</dbReference>
<comment type="subcellular location">
    <subcellularLocation>
        <location evidence="1">Cytoplasm</location>
    </subcellularLocation>
</comment>
<dbReference type="HAMAP" id="MF_02207">
    <property type="entry name" value="MreB"/>
    <property type="match status" value="1"/>
</dbReference>
<protein>
    <submittedName>
        <fullName evidence="7">Rod shape-determining protein MreB</fullName>
    </submittedName>
</protein>
<reference evidence="7" key="1">
    <citation type="submission" date="2018-06" db="EMBL/GenBank/DDBJ databases">
        <authorList>
            <person name="Zhirakovskaya E."/>
        </authorList>
    </citation>
    <scope>NUCLEOTIDE SEQUENCE</scope>
</reference>
<evidence type="ECO:0000256" key="6">
    <source>
        <dbReference type="ARBA" id="ARBA00023458"/>
    </source>
</evidence>
<dbReference type="GO" id="GO:0000902">
    <property type="term" value="P:cell morphogenesis"/>
    <property type="evidence" value="ECO:0007669"/>
    <property type="project" value="InterPro"/>
</dbReference>
<dbReference type="GO" id="GO:0005524">
    <property type="term" value="F:ATP binding"/>
    <property type="evidence" value="ECO:0007669"/>
    <property type="project" value="UniProtKB-KW"/>
</dbReference>
<dbReference type="PRINTS" id="PR01652">
    <property type="entry name" value="SHAPEPROTEIN"/>
</dbReference>
<dbReference type="InterPro" id="IPR004753">
    <property type="entry name" value="MreB"/>
</dbReference>
<dbReference type="FunFam" id="3.30.420.40:FF:000016">
    <property type="entry name" value="Rod shape-determining protein mreB"/>
    <property type="match status" value="1"/>
</dbReference>
<dbReference type="SUPFAM" id="SSF53067">
    <property type="entry name" value="Actin-like ATPase domain"/>
    <property type="match status" value="2"/>
</dbReference>
<evidence type="ECO:0000256" key="4">
    <source>
        <dbReference type="ARBA" id="ARBA00022840"/>
    </source>
</evidence>
<dbReference type="Gene3D" id="3.30.420.40">
    <property type="match status" value="2"/>
</dbReference>
<dbReference type="AlphaFoldDB" id="A0A3B0Z3C9"/>
<name>A0A3B0Z3C9_9ZZZZ</name>
<dbReference type="EMBL" id="UOFP01000199">
    <property type="protein sequence ID" value="VAW87815.1"/>
    <property type="molecule type" value="Genomic_DNA"/>
</dbReference>
<accession>A0A3B0Z3C9</accession>
<dbReference type="CDD" id="cd10225">
    <property type="entry name" value="ASKHA_NBD_MreB-like"/>
    <property type="match status" value="1"/>
</dbReference>
<evidence type="ECO:0000256" key="5">
    <source>
        <dbReference type="ARBA" id="ARBA00022960"/>
    </source>
</evidence>
<dbReference type="GO" id="GO:0005737">
    <property type="term" value="C:cytoplasm"/>
    <property type="evidence" value="ECO:0007669"/>
    <property type="project" value="UniProtKB-SubCell"/>
</dbReference>
<keyword evidence="3" id="KW-0547">Nucleotide-binding</keyword>
<dbReference type="NCBIfam" id="TIGR00904">
    <property type="entry name" value="mreB"/>
    <property type="match status" value="1"/>
</dbReference>
<dbReference type="InterPro" id="IPR043129">
    <property type="entry name" value="ATPase_NBD"/>
</dbReference>
<sequence>MFGSLRGMFSSDLSIDLGTANTLIYVKGQGIILNEPSVVAIRQDRGAGGPKSVEAVGLEAKQMLGRTPANIVAIRPLKDGVIADFTVTEKMLQHFIHKAHDEKFKFLRPSPRVLICVPCGSTQVERRAIKESAMGAGAREVYLIEEPMAAAIGAGMPVNEARGCMVVDIGGGTTEVAVISLSGIVYSSSIRVGGDRFDDAIINYVRRNYGTLIGEATAERIKHEIGSGFPGEEIREIEVRGRNLAEGIPRCFTLNSNEILEALQEPLFAIVGGVKAALEQTPPELGSDVAERGMVLTGGGALLRDISRLLSEETGLPVIVADDPLTCVARGGGKALEMIDERGWNVFSYE</sequence>
<evidence type="ECO:0000256" key="3">
    <source>
        <dbReference type="ARBA" id="ARBA00022741"/>
    </source>
</evidence>
<dbReference type="PANTHER" id="PTHR42749">
    <property type="entry name" value="CELL SHAPE-DETERMINING PROTEIN MREB"/>
    <property type="match status" value="1"/>
</dbReference>
<proteinExistence type="inferred from homology"/>
<organism evidence="7">
    <name type="scientific">hydrothermal vent metagenome</name>
    <dbReference type="NCBI Taxonomy" id="652676"/>
    <lineage>
        <taxon>unclassified sequences</taxon>
        <taxon>metagenomes</taxon>
        <taxon>ecological metagenomes</taxon>
    </lineage>
</organism>
<keyword evidence="5" id="KW-0133">Cell shape</keyword>
<dbReference type="GO" id="GO:0008360">
    <property type="term" value="P:regulation of cell shape"/>
    <property type="evidence" value="ECO:0007669"/>
    <property type="project" value="UniProtKB-KW"/>
</dbReference>